<dbReference type="PANTHER" id="PTHR13528">
    <property type="entry name" value="39S RIBOSOMAL PROTEIN L28, MITOCHONDRIAL"/>
    <property type="match status" value="1"/>
</dbReference>
<dbReference type="InterPro" id="IPR026569">
    <property type="entry name" value="Ribosomal_bL28"/>
</dbReference>
<dbReference type="PANTHER" id="PTHR13528:SF2">
    <property type="entry name" value="LARGE RIBOSOMAL SUBUNIT PROTEIN BL28M"/>
    <property type="match status" value="1"/>
</dbReference>
<evidence type="ECO:0000256" key="3">
    <source>
        <dbReference type="ARBA" id="ARBA00023274"/>
    </source>
</evidence>
<evidence type="ECO:0000256" key="4">
    <source>
        <dbReference type="ARBA" id="ARBA00035269"/>
    </source>
</evidence>
<evidence type="ECO:0000256" key="2">
    <source>
        <dbReference type="ARBA" id="ARBA00022980"/>
    </source>
</evidence>
<comment type="caution">
    <text evidence="6">The sequence shown here is derived from an EMBL/GenBank/DDBJ whole genome shotgun (WGS) entry which is preliminary data.</text>
</comment>
<dbReference type="InterPro" id="IPR034704">
    <property type="entry name" value="Ribosomal_bL28/bL31-like_sf"/>
</dbReference>
<proteinExistence type="inferred from homology"/>
<keyword evidence="7" id="KW-1185">Reference proteome</keyword>
<evidence type="ECO:0000256" key="1">
    <source>
        <dbReference type="ARBA" id="ARBA00008760"/>
    </source>
</evidence>
<dbReference type="GO" id="GO:0005762">
    <property type="term" value="C:mitochondrial large ribosomal subunit"/>
    <property type="evidence" value="ECO:0007669"/>
    <property type="project" value="TreeGrafter"/>
</dbReference>
<dbReference type="AlphaFoldDB" id="A0AAV4IWF2"/>
<dbReference type="SUPFAM" id="SSF143800">
    <property type="entry name" value="L28p-like"/>
    <property type="match status" value="1"/>
</dbReference>
<keyword evidence="2 6" id="KW-0689">Ribosomal protein</keyword>
<reference evidence="6 7" key="1">
    <citation type="journal article" date="2021" name="Elife">
        <title>Chloroplast acquisition without the gene transfer in kleptoplastic sea slugs, Plakobranchus ocellatus.</title>
        <authorList>
            <person name="Maeda T."/>
            <person name="Takahashi S."/>
            <person name="Yoshida T."/>
            <person name="Shimamura S."/>
            <person name="Takaki Y."/>
            <person name="Nagai Y."/>
            <person name="Toyoda A."/>
            <person name="Suzuki Y."/>
            <person name="Arimoto A."/>
            <person name="Ishii H."/>
            <person name="Satoh N."/>
            <person name="Nishiyama T."/>
            <person name="Hasebe M."/>
            <person name="Maruyama T."/>
            <person name="Minagawa J."/>
            <person name="Obokata J."/>
            <person name="Shigenobu S."/>
        </authorList>
    </citation>
    <scope>NUCLEOTIDE SEQUENCE [LARGE SCALE GENOMIC DNA]</scope>
</reference>
<gene>
    <name evidence="6" type="ORF">ElyMa_004904100</name>
</gene>
<dbReference type="EMBL" id="BMAT01009824">
    <property type="protein sequence ID" value="GFS14305.1"/>
    <property type="molecule type" value="Genomic_DNA"/>
</dbReference>
<sequence>MIKVAANSGYFTTELVVLQRIPVVNAPIPVLYPKECNNGLWAGEGIIFGYYKKTDPKRKDKLPTKPRIWRPQFKKRVLYSEILDRWMGINTTLRALYLIDESFGLDYYILKTHEVDLCSRLGMTLKREMLVALAKKSLYPDNPVKREKVYNKYKDFIIPLEEAEWIGLPMHEAVEKAKQVQSEMNKPTPLKDLYLTELVSKLHIGAGKSFPGLKTLNESQ</sequence>
<dbReference type="Proteomes" id="UP000762676">
    <property type="component" value="Unassembled WGS sequence"/>
</dbReference>
<evidence type="ECO:0000313" key="7">
    <source>
        <dbReference type="Proteomes" id="UP000762676"/>
    </source>
</evidence>
<name>A0AAV4IWF2_9GAST</name>
<evidence type="ECO:0000313" key="6">
    <source>
        <dbReference type="EMBL" id="GFS14305.1"/>
    </source>
</evidence>
<comment type="similarity">
    <text evidence="1">Belongs to the bacterial ribosomal protein bL28 family.</text>
</comment>
<accession>A0AAV4IWF2</accession>
<evidence type="ECO:0000256" key="5">
    <source>
        <dbReference type="ARBA" id="ARBA00035538"/>
    </source>
</evidence>
<dbReference type="GO" id="GO:0003735">
    <property type="term" value="F:structural constituent of ribosome"/>
    <property type="evidence" value="ECO:0007669"/>
    <property type="project" value="InterPro"/>
</dbReference>
<keyword evidence="3" id="KW-0687">Ribonucleoprotein</keyword>
<protein>
    <recommendedName>
        <fullName evidence="4">Large ribosomal subunit protein bL28m</fullName>
    </recommendedName>
    <alternativeName>
        <fullName evidence="5">39S ribosomal protein L28, mitochondrial</fullName>
    </alternativeName>
</protein>
<organism evidence="6 7">
    <name type="scientific">Elysia marginata</name>
    <dbReference type="NCBI Taxonomy" id="1093978"/>
    <lineage>
        <taxon>Eukaryota</taxon>
        <taxon>Metazoa</taxon>
        <taxon>Spiralia</taxon>
        <taxon>Lophotrochozoa</taxon>
        <taxon>Mollusca</taxon>
        <taxon>Gastropoda</taxon>
        <taxon>Heterobranchia</taxon>
        <taxon>Euthyneura</taxon>
        <taxon>Panpulmonata</taxon>
        <taxon>Sacoglossa</taxon>
        <taxon>Placobranchoidea</taxon>
        <taxon>Plakobranchidae</taxon>
        <taxon>Elysia</taxon>
    </lineage>
</organism>